<comment type="pathway">
    <text evidence="8 11">Amino-acid biosynthesis; L-proline biosynthesis; L-proline from L-glutamate 5-semialdehyde: step 1/1.</text>
</comment>
<evidence type="ECO:0000256" key="9">
    <source>
        <dbReference type="NCBIfam" id="TIGR00112"/>
    </source>
</evidence>
<dbReference type="GO" id="GO:0055129">
    <property type="term" value="P:L-proline biosynthetic process"/>
    <property type="evidence" value="ECO:0007669"/>
    <property type="project" value="UniProtKB-UniRule"/>
</dbReference>
<dbReference type="InterPro" id="IPR036291">
    <property type="entry name" value="NAD(P)-bd_dom_sf"/>
</dbReference>
<protein>
    <recommendedName>
        <fullName evidence="8 9">Pyrroline-5-carboxylate reductase</fullName>
        <shortName evidence="8">P5C reductase</shortName>
        <shortName evidence="8">P5CR</shortName>
        <ecNumber evidence="8 9">1.5.1.2</ecNumber>
    </recommendedName>
    <alternativeName>
        <fullName evidence="8">PCA reductase</fullName>
    </alternativeName>
</protein>
<evidence type="ECO:0000256" key="6">
    <source>
        <dbReference type="ARBA" id="ARBA00022857"/>
    </source>
</evidence>
<dbReference type="EMBL" id="PUIA01000069">
    <property type="protein sequence ID" value="PQO26060.1"/>
    <property type="molecule type" value="Genomic_DNA"/>
</dbReference>
<dbReference type="PROSITE" id="PS00521">
    <property type="entry name" value="P5CR"/>
    <property type="match status" value="1"/>
</dbReference>
<dbReference type="InterPro" id="IPR029036">
    <property type="entry name" value="P5CR_dimer"/>
</dbReference>
<feature type="domain" description="Pyrroline-5-carboxylate reductase dimerisation" evidence="13">
    <location>
        <begin position="164"/>
        <end position="268"/>
    </location>
</feature>
<evidence type="ECO:0000256" key="5">
    <source>
        <dbReference type="ARBA" id="ARBA00022650"/>
    </source>
</evidence>
<keyword evidence="5 8" id="KW-0641">Proline biosynthesis</keyword>
<dbReference type="InterPro" id="IPR028939">
    <property type="entry name" value="P5C_Rdtase_cat_N"/>
</dbReference>
<comment type="subcellular location">
    <subcellularLocation>
        <location evidence="1 8">Cytoplasm</location>
    </subcellularLocation>
</comment>
<gene>
    <name evidence="8 14" type="primary">proC</name>
    <name evidence="14" type="ORF">C5Y96_21665</name>
</gene>
<evidence type="ECO:0000313" key="15">
    <source>
        <dbReference type="Proteomes" id="UP000240009"/>
    </source>
</evidence>
<feature type="binding site" evidence="10">
    <location>
        <begin position="11"/>
        <end position="16"/>
    </location>
    <ligand>
        <name>NADP(+)</name>
        <dbReference type="ChEBI" id="CHEBI:58349"/>
    </ligand>
</feature>
<dbReference type="PANTHER" id="PTHR11645:SF0">
    <property type="entry name" value="PYRROLINE-5-CARBOXYLATE REDUCTASE 3"/>
    <property type="match status" value="1"/>
</dbReference>
<evidence type="ECO:0000256" key="4">
    <source>
        <dbReference type="ARBA" id="ARBA00022605"/>
    </source>
</evidence>
<feature type="binding site" evidence="10">
    <location>
        <begin position="74"/>
        <end position="77"/>
    </location>
    <ligand>
        <name>NADP(+)</name>
        <dbReference type="ChEBI" id="CHEBI:58349"/>
    </ligand>
</feature>
<dbReference type="InterPro" id="IPR008927">
    <property type="entry name" value="6-PGluconate_DH-like_C_sf"/>
</dbReference>
<evidence type="ECO:0000256" key="11">
    <source>
        <dbReference type="RuleBase" id="RU003903"/>
    </source>
</evidence>
<dbReference type="Pfam" id="PF03807">
    <property type="entry name" value="F420_oxidored"/>
    <property type="match status" value="1"/>
</dbReference>
<dbReference type="Proteomes" id="UP000240009">
    <property type="component" value="Unassembled WGS sequence"/>
</dbReference>
<dbReference type="NCBIfam" id="TIGR00112">
    <property type="entry name" value="proC"/>
    <property type="match status" value="1"/>
</dbReference>
<keyword evidence="4 8" id="KW-0028">Amino-acid biosynthesis</keyword>
<dbReference type="GO" id="GO:0005737">
    <property type="term" value="C:cytoplasm"/>
    <property type="evidence" value="ECO:0007669"/>
    <property type="project" value="UniProtKB-SubCell"/>
</dbReference>
<comment type="function">
    <text evidence="8">Catalyzes the reduction of 1-pyrroline-5-carboxylate (PCA) to L-proline.</text>
</comment>
<comment type="caution">
    <text evidence="14">The sequence shown here is derived from an EMBL/GenBank/DDBJ whole genome shotgun (WGS) entry which is preliminary data.</text>
</comment>
<dbReference type="FunFam" id="1.10.3730.10:FF:000001">
    <property type="entry name" value="Pyrroline-5-carboxylate reductase"/>
    <property type="match status" value="1"/>
</dbReference>
<keyword evidence="6 8" id="KW-0521">NADP</keyword>
<dbReference type="Gene3D" id="3.40.50.720">
    <property type="entry name" value="NAD(P)-binding Rossmann-like Domain"/>
    <property type="match status" value="1"/>
</dbReference>
<evidence type="ECO:0000256" key="10">
    <source>
        <dbReference type="PIRSR" id="PIRSR000193-1"/>
    </source>
</evidence>
<dbReference type="SUPFAM" id="SSF51735">
    <property type="entry name" value="NAD(P)-binding Rossmann-fold domains"/>
    <property type="match status" value="1"/>
</dbReference>
<dbReference type="RefSeq" id="WP_105357735.1">
    <property type="nucleotide sequence ID" value="NZ_PUIA01000069.1"/>
</dbReference>
<dbReference type="InterPro" id="IPR053790">
    <property type="entry name" value="P5CR-like_CS"/>
</dbReference>
<evidence type="ECO:0000313" key="14">
    <source>
        <dbReference type="EMBL" id="PQO26060.1"/>
    </source>
</evidence>
<evidence type="ECO:0000256" key="3">
    <source>
        <dbReference type="ARBA" id="ARBA00022490"/>
    </source>
</evidence>
<comment type="catalytic activity">
    <reaction evidence="8">
        <text>L-proline + NAD(+) = (S)-1-pyrroline-5-carboxylate + NADH + 2 H(+)</text>
        <dbReference type="Rhea" id="RHEA:14105"/>
        <dbReference type="ChEBI" id="CHEBI:15378"/>
        <dbReference type="ChEBI" id="CHEBI:17388"/>
        <dbReference type="ChEBI" id="CHEBI:57540"/>
        <dbReference type="ChEBI" id="CHEBI:57945"/>
        <dbReference type="ChEBI" id="CHEBI:60039"/>
        <dbReference type="EC" id="1.5.1.2"/>
    </reaction>
</comment>
<comment type="similarity">
    <text evidence="2 8 11">Belongs to the pyrroline-5-carboxylate reductase family.</text>
</comment>
<feature type="domain" description="Pyrroline-5-carboxylate reductase catalytic N-terminal" evidence="12">
    <location>
        <begin position="7"/>
        <end position="102"/>
    </location>
</feature>
<evidence type="ECO:0000259" key="13">
    <source>
        <dbReference type="Pfam" id="PF14748"/>
    </source>
</evidence>
<dbReference type="HAMAP" id="MF_01925">
    <property type="entry name" value="P5C_reductase"/>
    <property type="match status" value="1"/>
</dbReference>
<proteinExistence type="inferred from homology"/>
<reference evidence="14 15" key="1">
    <citation type="submission" date="2018-02" db="EMBL/GenBank/DDBJ databases">
        <title>Comparative genomes isolates from brazilian mangrove.</title>
        <authorList>
            <person name="Araujo J.E."/>
            <person name="Taketani R.G."/>
            <person name="Silva M.C.P."/>
            <person name="Loureco M.V."/>
            <person name="Andreote F.D."/>
        </authorList>
    </citation>
    <scope>NUCLEOTIDE SEQUENCE [LARGE SCALE GENOMIC DNA]</scope>
    <source>
        <strain evidence="14 15">HEX-2 MGV</strain>
    </source>
</reference>
<dbReference type="EC" id="1.5.1.2" evidence="8 9"/>
<dbReference type="PANTHER" id="PTHR11645">
    <property type="entry name" value="PYRROLINE-5-CARBOXYLATE REDUCTASE"/>
    <property type="match status" value="1"/>
</dbReference>
<keyword evidence="3 8" id="KW-0963">Cytoplasm</keyword>
<dbReference type="InterPro" id="IPR000304">
    <property type="entry name" value="Pyrroline-COOH_reductase"/>
</dbReference>
<dbReference type="FunFam" id="3.40.50.720:FF:000190">
    <property type="entry name" value="Pyrroline-5-carboxylate reductase"/>
    <property type="match status" value="1"/>
</dbReference>
<evidence type="ECO:0000256" key="8">
    <source>
        <dbReference type="HAMAP-Rule" id="MF_01925"/>
    </source>
</evidence>
<sequence length="271" mass="28083">MSTKSPRVGFLGAGQMALAMAHGFVARGGVPAANILAADPYPAARTRFEQEISGAKTTDDNQAVIDQSDVVILAVKPQMMAEAAQSLTQVPAKCLLISIAAGITLKRLNSLFSTQRIIRVMPNTPCLVGLSACAFSANDGFAPQDFELTQSLLESTGMAFQVPEKLLDAVTGLSGSGPAFVYMMIEAMSDAGVRQGLPRSVALQLAAQTVKGAAEMVLATGQHPAALKDNVTSPGGTTIAGVHELEKQGFRGAVIDAISAAAARSRELGQD</sequence>
<keyword evidence="7 8" id="KW-0560">Oxidoreductase</keyword>
<dbReference type="UniPathway" id="UPA00098">
    <property type="reaction ID" value="UER00361"/>
</dbReference>
<dbReference type="OrthoDB" id="9805754at2"/>
<name>A0A2S8F1P4_9BACT</name>
<dbReference type="SUPFAM" id="SSF48179">
    <property type="entry name" value="6-phosphogluconate dehydrogenase C-terminal domain-like"/>
    <property type="match status" value="1"/>
</dbReference>
<feature type="binding site" evidence="10">
    <location>
        <position position="61"/>
    </location>
    <ligand>
        <name>NADPH</name>
        <dbReference type="ChEBI" id="CHEBI:57783"/>
    </ligand>
</feature>
<evidence type="ECO:0000256" key="7">
    <source>
        <dbReference type="ARBA" id="ARBA00023002"/>
    </source>
</evidence>
<evidence type="ECO:0000256" key="1">
    <source>
        <dbReference type="ARBA" id="ARBA00004496"/>
    </source>
</evidence>
<dbReference type="Gene3D" id="1.10.3730.10">
    <property type="entry name" value="ProC C-terminal domain-like"/>
    <property type="match status" value="1"/>
</dbReference>
<accession>A0A2S8F1P4</accession>
<dbReference type="GO" id="GO:0004735">
    <property type="term" value="F:pyrroline-5-carboxylate reductase activity"/>
    <property type="evidence" value="ECO:0007669"/>
    <property type="project" value="UniProtKB-UniRule"/>
</dbReference>
<evidence type="ECO:0000259" key="12">
    <source>
        <dbReference type="Pfam" id="PF03807"/>
    </source>
</evidence>
<evidence type="ECO:0000256" key="2">
    <source>
        <dbReference type="ARBA" id="ARBA00005525"/>
    </source>
</evidence>
<dbReference type="Pfam" id="PF14748">
    <property type="entry name" value="P5CR_dimer"/>
    <property type="match status" value="1"/>
</dbReference>
<comment type="catalytic activity">
    <reaction evidence="8 11">
        <text>L-proline + NADP(+) = (S)-1-pyrroline-5-carboxylate + NADPH + 2 H(+)</text>
        <dbReference type="Rhea" id="RHEA:14109"/>
        <dbReference type="ChEBI" id="CHEBI:15378"/>
        <dbReference type="ChEBI" id="CHEBI:17388"/>
        <dbReference type="ChEBI" id="CHEBI:57783"/>
        <dbReference type="ChEBI" id="CHEBI:58349"/>
        <dbReference type="ChEBI" id="CHEBI:60039"/>
        <dbReference type="EC" id="1.5.1.2"/>
    </reaction>
</comment>
<organism evidence="14 15">
    <name type="scientific">Blastopirellula marina</name>
    <dbReference type="NCBI Taxonomy" id="124"/>
    <lineage>
        <taxon>Bacteria</taxon>
        <taxon>Pseudomonadati</taxon>
        <taxon>Planctomycetota</taxon>
        <taxon>Planctomycetia</taxon>
        <taxon>Pirellulales</taxon>
        <taxon>Pirellulaceae</taxon>
        <taxon>Blastopirellula</taxon>
    </lineage>
</organism>
<dbReference type="AlphaFoldDB" id="A0A2S8F1P4"/>
<dbReference type="PIRSF" id="PIRSF000193">
    <property type="entry name" value="Pyrrol-5-carb_rd"/>
    <property type="match status" value="1"/>
</dbReference>